<dbReference type="PROSITE" id="PS51257">
    <property type="entry name" value="PROKAR_LIPOPROTEIN"/>
    <property type="match status" value="1"/>
</dbReference>
<gene>
    <name evidence="2" type="ORF">PPSIR1_07812</name>
</gene>
<dbReference type="Proteomes" id="UP000005801">
    <property type="component" value="Unassembled WGS sequence"/>
</dbReference>
<dbReference type="AlphaFoldDB" id="A6GCV7"/>
<reference evidence="2 3" key="1">
    <citation type="submission" date="2007-06" db="EMBL/GenBank/DDBJ databases">
        <authorList>
            <person name="Shimkets L."/>
            <person name="Ferriera S."/>
            <person name="Johnson J."/>
            <person name="Kravitz S."/>
            <person name="Beeson K."/>
            <person name="Sutton G."/>
            <person name="Rogers Y.-H."/>
            <person name="Friedman R."/>
            <person name="Frazier M."/>
            <person name="Venter J.C."/>
        </authorList>
    </citation>
    <scope>NUCLEOTIDE SEQUENCE [LARGE SCALE GENOMIC DNA]</scope>
    <source>
        <strain evidence="2 3">SIR-1</strain>
    </source>
</reference>
<name>A6GCV7_9BACT</name>
<dbReference type="EMBL" id="ABCS01000068">
    <property type="protein sequence ID" value="EDM76281.1"/>
    <property type="molecule type" value="Genomic_DNA"/>
</dbReference>
<evidence type="ECO:0008006" key="4">
    <source>
        <dbReference type="Google" id="ProtNLM"/>
    </source>
</evidence>
<comment type="caution">
    <text evidence="2">The sequence shown here is derived from an EMBL/GenBank/DDBJ whole genome shotgun (WGS) entry which is preliminary data.</text>
</comment>
<keyword evidence="3" id="KW-1185">Reference proteome</keyword>
<dbReference type="RefSeq" id="WP_006974548.1">
    <property type="nucleotide sequence ID" value="NZ_ABCS01000068.1"/>
</dbReference>
<keyword evidence="1" id="KW-0732">Signal</keyword>
<evidence type="ECO:0000313" key="2">
    <source>
        <dbReference type="EMBL" id="EDM76281.1"/>
    </source>
</evidence>
<feature type="signal peptide" evidence="1">
    <location>
        <begin position="1"/>
        <end position="23"/>
    </location>
</feature>
<feature type="chain" id="PRO_5002695413" description="Lipoprotein" evidence="1">
    <location>
        <begin position="24"/>
        <end position="137"/>
    </location>
</feature>
<protein>
    <recommendedName>
        <fullName evidence="4">Lipoprotein</fullName>
    </recommendedName>
</protein>
<evidence type="ECO:0000256" key="1">
    <source>
        <dbReference type="SAM" id="SignalP"/>
    </source>
</evidence>
<organism evidence="2 3">
    <name type="scientific">Plesiocystis pacifica SIR-1</name>
    <dbReference type="NCBI Taxonomy" id="391625"/>
    <lineage>
        <taxon>Bacteria</taxon>
        <taxon>Pseudomonadati</taxon>
        <taxon>Myxococcota</taxon>
        <taxon>Polyangia</taxon>
        <taxon>Nannocystales</taxon>
        <taxon>Nannocystaceae</taxon>
        <taxon>Plesiocystis</taxon>
    </lineage>
</organism>
<sequence>MKRSPAIVALALASLLGTGCSISSLVNKLQDETDESIDLVCSCDFPSLPGFDCEDFLSGFLDVDDQCVVDALEADKDSARDTLNCMIDVQKSYNQCLEDELECSDVTSWDNCQNRLDDLDDCPRLPQSVEDEIAKCG</sequence>
<accession>A6GCV7</accession>
<dbReference type="STRING" id="391625.PPSIR1_07812"/>
<proteinExistence type="predicted"/>
<dbReference type="OrthoDB" id="9985811at2"/>
<evidence type="ECO:0000313" key="3">
    <source>
        <dbReference type="Proteomes" id="UP000005801"/>
    </source>
</evidence>